<gene>
    <name evidence="2" type="ORF">J8C05_00230</name>
</gene>
<evidence type="ECO:0000313" key="3">
    <source>
        <dbReference type="Proteomes" id="UP000677668"/>
    </source>
</evidence>
<evidence type="ECO:0000313" key="2">
    <source>
        <dbReference type="EMBL" id="QUV93932.1"/>
    </source>
</evidence>
<dbReference type="Gene3D" id="3.40.50.10770">
    <property type="entry name" value="Hypothetical protein VC1899 like domain (Restriction endonuclease-like)"/>
    <property type="match status" value="1"/>
</dbReference>
<dbReference type="NCBIfam" id="TIGR02619">
    <property type="entry name" value="putative CRISPR-associated protein, APE2256 family"/>
    <property type="match status" value="1"/>
</dbReference>
<dbReference type="Proteomes" id="UP000677668">
    <property type="component" value="Chromosome 1"/>
</dbReference>
<evidence type="ECO:0000259" key="1">
    <source>
        <dbReference type="Pfam" id="PF09651"/>
    </source>
</evidence>
<dbReference type="Pfam" id="PF09651">
    <property type="entry name" value="Cas_APE2256"/>
    <property type="match status" value="1"/>
</dbReference>
<reference evidence="2 3" key="1">
    <citation type="submission" date="2021-03" db="EMBL/GenBank/DDBJ databases">
        <title>Genomic and phenotypic characterization of Chloracidobacterium isolates provides evidence for multiple species.</title>
        <authorList>
            <person name="Saini M.K."/>
            <person name="Costas A.M.G."/>
            <person name="Tank M."/>
            <person name="Bryant D.A."/>
        </authorList>
    </citation>
    <scope>NUCLEOTIDE SEQUENCE [LARGE SCALE GENOMIC DNA]</scope>
    <source>
        <strain evidence="2 3">N</strain>
    </source>
</reference>
<protein>
    <submittedName>
        <fullName evidence="2">CRISPR-associated protein</fullName>
    </submittedName>
</protein>
<dbReference type="EMBL" id="CP072642">
    <property type="protein sequence ID" value="QUV93932.1"/>
    <property type="molecule type" value="Genomic_DNA"/>
</dbReference>
<feature type="domain" description="CRISPR system ring nuclease SSO1393-like" evidence="1">
    <location>
        <begin position="65"/>
        <end position="198"/>
    </location>
</feature>
<proteinExistence type="predicted"/>
<organism evidence="2 3">
    <name type="scientific">Chloracidobacterium sp. N</name>
    <dbReference type="NCBI Taxonomy" id="2821540"/>
    <lineage>
        <taxon>Bacteria</taxon>
        <taxon>Pseudomonadati</taxon>
        <taxon>Acidobacteriota</taxon>
        <taxon>Terriglobia</taxon>
        <taxon>Terriglobales</taxon>
        <taxon>Acidobacteriaceae</taxon>
        <taxon>Chloracidobacterium</taxon>
        <taxon>Chloracidobacterium aggregatum</taxon>
    </lineage>
</organism>
<accession>A0ABX8AZZ3</accession>
<keyword evidence="3" id="KW-1185">Reference proteome</keyword>
<name>A0ABX8AZZ3_9BACT</name>
<sequence length="382" mass="42866">MNKPCILICTVGTSLFQPNLEALKKDLADSRIKPEYRPLAEACQRGDWPGVAQALHALPADDRVCGAEINSIASLVEKEYIPADCGLFFLHSSTDKGRDIAAILKDYYLNKGHALVETVEVEDLQDGDPKRFRTKGLRNLARNVCRIVRERSAAACAINATGGYKAQIAVAVLLGQALGIPVFYKHELFSEIIAFPPLPVAFDFEVWMRASGMLYDLERTSDPVPASTYAEEWQETYESLVERVPIDGQDYLELSPVGQIFHETFRERFRTDRSQVLPPKALQKHPPRLEKDAGWPGEHPEVEVFMKKVTDEVEQVVQCATFYFNPDLPQRTRFRCGAKGIEGIYSDGRFTVKFRVESTAKTPGEQAAVVASLNEWLSRQQT</sequence>
<dbReference type="InterPro" id="IPR013442">
    <property type="entry name" value="SSO1393-like"/>
</dbReference>
<dbReference type="RefSeq" id="WP_211422263.1">
    <property type="nucleotide sequence ID" value="NZ_CP072642.1"/>
</dbReference>
<dbReference type="CDD" id="cd09742">
    <property type="entry name" value="Csm6_III-A"/>
    <property type="match status" value="1"/>
</dbReference>